<gene>
    <name evidence="2" type="ORF">HNR07_004369</name>
</gene>
<accession>A0A840WAU6</accession>
<evidence type="ECO:0000313" key="2">
    <source>
        <dbReference type="EMBL" id="MBB5493232.1"/>
    </source>
</evidence>
<protein>
    <submittedName>
        <fullName evidence="2">Uncharacterized protein</fullName>
    </submittedName>
</protein>
<feature type="transmembrane region" description="Helical" evidence="1">
    <location>
        <begin position="21"/>
        <end position="42"/>
    </location>
</feature>
<evidence type="ECO:0000313" key="3">
    <source>
        <dbReference type="Proteomes" id="UP000579647"/>
    </source>
</evidence>
<dbReference type="RefSeq" id="WP_184366525.1">
    <property type="nucleotide sequence ID" value="NZ_BAAAKM010000007.1"/>
</dbReference>
<keyword evidence="1" id="KW-0812">Transmembrane</keyword>
<dbReference type="AlphaFoldDB" id="A0A840WAU6"/>
<proteinExistence type="predicted"/>
<name>A0A840WAU6_9ACTN</name>
<keyword evidence="3" id="KW-1185">Reference proteome</keyword>
<organism evidence="2 3">
    <name type="scientific">Nocardiopsis metallicus</name>
    <dbReference type="NCBI Taxonomy" id="179819"/>
    <lineage>
        <taxon>Bacteria</taxon>
        <taxon>Bacillati</taxon>
        <taxon>Actinomycetota</taxon>
        <taxon>Actinomycetes</taxon>
        <taxon>Streptosporangiales</taxon>
        <taxon>Nocardiopsidaceae</taxon>
        <taxon>Nocardiopsis</taxon>
    </lineage>
</organism>
<dbReference type="EMBL" id="JACHDO010000001">
    <property type="protein sequence ID" value="MBB5493232.1"/>
    <property type="molecule type" value="Genomic_DNA"/>
</dbReference>
<sequence length="74" mass="7934">MKEHRAWYVGRHRKRLGAGEVLGVIALFAAKALVIGAVSGLVQGVLGQDFDPREVITSIELLLRSDSGGPQADH</sequence>
<comment type="caution">
    <text evidence="2">The sequence shown here is derived from an EMBL/GenBank/DDBJ whole genome shotgun (WGS) entry which is preliminary data.</text>
</comment>
<reference evidence="2 3" key="1">
    <citation type="submission" date="2020-08" db="EMBL/GenBank/DDBJ databases">
        <title>Sequencing the genomes of 1000 actinobacteria strains.</title>
        <authorList>
            <person name="Klenk H.-P."/>
        </authorList>
    </citation>
    <scope>NUCLEOTIDE SEQUENCE [LARGE SCALE GENOMIC DNA]</scope>
    <source>
        <strain evidence="2 3">DSM 44598</strain>
    </source>
</reference>
<evidence type="ECO:0000256" key="1">
    <source>
        <dbReference type="SAM" id="Phobius"/>
    </source>
</evidence>
<keyword evidence="1" id="KW-0472">Membrane</keyword>
<keyword evidence="1" id="KW-1133">Transmembrane helix</keyword>
<dbReference type="Proteomes" id="UP000579647">
    <property type="component" value="Unassembled WGS sequence"/>
</dbReference>